<accession>A0A1W7CS61</accession>
<evidence type="ECO:0000313" key="1">
    <source>
        <dbReference type="EMBL" id="ARQ67552.1"/>
    </source>
</evidence>
<dbReference type="Proteomes" id="UP000194218">
    <property type="component" value="Chromosome"/>
</dbReference>
<dbReference type="AlphaFoldDB" id="A0A1W7CS61"/>
<dbReference type="KEGG" id="smao:CAG99_00765"/>
<name>A0A1W7CS61_9ACTN</name>
<proteinExistence type="predicted"/>
<gene>
    <name evidence="1" type="ORF">CAG99_00765</name>
</gene>
<organism evidence="1 2">
    <name type="scientific">Streptomyces marincola</name>
    <dbReference type="NCBI Taxonomy" id="2878388"/>
    <lineage>
        <taxon>Bacteria</taxon>
        <taxon>Bacillati</taxon>
        <taxon>Actinomycetota</taxon>
        <taxon>Actinomycetes</taxon>
        <taxon>Kitasatosporales</taxon>
        <taxon>Streptomycetaceae</taxon>
        <taxon>Streptomyces</taxon>
    </lineage>
</organism>
<dbReference type="EMBL" id="CP021121">
    <property type="protein sequence ID" value="ARQ67552.1"/>
    <property type="molecule type" value="Genomic_DNA"/>
</dbReference>
<sequence>MRVPSFVGTRAVGVLRERSGPVVEDRFARTMTWFVPAGATAGWDAGLLGVQILGRGLALLVPAADALDSRRFVVWWAIPPNDTCLTDPDALRGALEQAR</sequence>
<reference evidence="1 2" key="1">
    <citation type="submission" date="2017-05" db="EMBL/GenBank/DDBJ databases">
        <title>Complete genome sequence of Streptomyces sp. SCSIO 03032 revealed the diverse biosynthetic pathways for its bioactive secondary metabolites.</title>
        <authorList>
            <person name="Ma L."/>
            <person name="Zhu Y."/>
            <person name="Zhang W."/>
            <person name="Zhang G."/>
            <person name="Tian X."/>
            <person name="Zhang S."/>
            <person name="Zhang C."/>
        </authorList>
    </citation>
    <scope>NUCLEOTIDE SEQUENCE [LARGE SCALE GENOMIC DNA]</scope>
    <source>
        <strain evidence="1 2">SCSIO 03032</strain>
    </source>
</reference>
<evidence type="ECO:0000313" key="2">
    <source>
        <dbReference type="Proteomes" id="UP000194218"/>
    </source>
</evidence>
<protein>
    <submittedName>
        <fullName evidence="1">Uncharacterized protein</fullName>
    </submittedName>
</protein>
<keyword evidence="2" id="KW-1185">Reference proteome</keyword>